<keyword evidence="7 11" id="KW-0175">Coiled coil</keyword>
<feature type="domain" description="Kinesin motor" evidence="13">
    <location>
        <begin position="657"/>
        <end position="990"/>
    </location>
</feature>
<dbReference type="GO" id="GO:0008017">
    <property type="term" value="F:microtubule binding"/>
    <property type="evidence" value="ECO:0007669"/>
    <property type="project" value="InterPro"/>
</dbReference>
<gene>
    <name evidence="14" type="ORF">BS50DRAFT_595918</name>
</gene>
<dbReference type="InterPro" id="IPR036961">
    <property type="entry name" value="Kinesin_motor_dom_sf"/>
</dbReference>
<name>A0A2T2PAJ5_CORCC</name>
<dbReference type="GO" id="GO:0005524">
    <property type="term" value="F:ATP binding"/>
    <property type="evidence" value="ECO:0007669"/>
    <property type="project" value="UniProtKB-UniRule"/>
</dbReference>
<keyword evidence="9" id="KW-0206">Cytoskeleton</keyword>
<dbReference type="Proteomes" id="UP000240883">
    <property type="component" value="Unassembled WGS sequence"/>
</dbReference>
<feature type="compositionally biased region" description="Basic residues" evidence="12">
    <location>
        <begin position="172"/>
        <end position="183"/>
    </location>
</feature>
<reference evidence="14 15" key="1">
    <citation type="journal article" date="2018" name="Front. Microbiol.">
        <title>Genome-Wide Analysis of Corynespora cassiicola Leaf Fall Disease Putative Effectors.</title>
        <authorList>
            <person name="Lopez D."/>
            <person name="Ribeiro S."/>
            <person name="Label P."/>
            <person name="Fumanal B."/>
            <person name="Venisse J.S."/>
            <person name="Kohler A."/>
            <person name="de Oliveira R.R."/>
            <person name="Labutti K."/>
            <person name="Lipzen A."/>
            <person name="Lail K."/>
            <person name="Bauer D."/>
            <person name="Ohm R.A."/>
            <person name="Barry K.W."/>
            <person name="Spatafora J."/>
            <person name="Grigoriev I.V."/>
            <person name="Martin F.M."/>
            <person name="Pujade-Renaud V."/>
        </authorList>
    </citation>
    <scope>NUCLEOTIDE SEQUENCE [LARGE SCALE GENOMIC DNA]</scope>
    <source>
        <strain evidence="14 15">Philippines</strain>
    </source>
</reference>
<dbReference type="STRING" id="1448308.A0A2T2PAJ5"/>
<evidence type="ECO:0000313" key="15">
    <source>
        <dbReference type="Proteomes" id="UP000240883"/>
    </source>
</evidence>
<dbReference type="PROSITE" id="PS50067">
    <property type="entry name" value="KINESIN_MOTOR_2"/>
    <property type="match status" value="1"/>
</dbReference>
<feature type="coiled-coil region" evidence="11">
    <location>
        <begin position="616"/>
        <end position="657"/>
    </location>
</feature>
<dbReference type="SUPFAM" id="SSF52540">
    <property type="entry name" value="P-loop containing nucleoside triphosphate hydrolases"/>
    <property type="match status" value="1"/>
</dbReference>
<keyword evidence="4" id="KW-0493">Microtubule</keyword>
<protein>
    <submittedName>
        <fullName evidence="14">Kinesin-domain-containing protein</fullName>
    </submittedName>
</protein>
<accession>A0A2T2PAJ5</accession>
<dbReference type="Pfam" id="PF00225">
    <property type="entry name" value="Kinesin"/>
    <property type="match status" value="1"/>
</dbReference>
<dbReference type="AlphaFoldDB" id="A0A2T2PAJ5"/>
<dbReference type="Gene3D" id="3.40.850.10">
    <property type="entry name" value="Kinesin motor domain"/>
    <property type="match status" value="1"/>
</dbReference>
<evidence type="ECO:0000256" key="6">
    <source>
        <dbReference type="ARBA" id="ARBA00022840"/>
    </source>
</evidence>
<evidence type="ECO:0000256" key="8">
    <source>
        <dbReference type="ARBA" id="ARBA00023175"/>
    </source>
</evidence>
<feature type="region of interest" description="Disordered" evidence="12">
    <location>
        <begin position="1"/>
        <end position="63"/>
    </location>
</feature>
<evidence type="ECO:0000256" key="3">
    <source>
        <dbReference type="ARBA" id="ARBA00022490"/>
    </source>
</evidence>
<keyword evidence="6 10" id="KW-0067">ATP-binding</keyword>
<feature type="region of interest" description="Disordered" evidence="12">
    <location>
        <begin position="669"/>
        <end position="698"/>
    </location>
</feature>
<dbReference type="OrthoDB" id="3176171at2759"/>
<keyword evidence="3" id="KW-0963">Cytoplasm</keyword>
<dbReference type="EMBL" id="KZ678128">
    <property type="protein sequence ID" value="PSN74670.1"/>
    <property type="molecule type" value="Genomic_DNA"/>
</dbReference>
<dbReference type="FunFam" id="3.40.850.10:FF:000065">
    <property type="entry name" value="Kinesin-like protein"/>
    <property type="match status" value="1"/>
</dbReference>
<comment type="similarity">
    <text evidence="2">Belongs to the TRAFAC class myosin-kinesin ATPase superfamily. Kinesin family. KIN-14 subfamily.</text>
</comment>
<dbReference type="GO" id="GO:0008569">
    <property type="term" value="F:minus-end-directed microtubule motor activity"/>
    <property type="evidence" value="ECO:0007669"/>
    <property type="project" value="UniProtKB-ARBA"/>
</dbReference>
<evidence type="ECO:0000256" key="5">
    <source>
        <dbReference type="ARBA" id="ARBA00022741"/>
    </source>
</evidence>
<proteinExistence type="inferred from homology"/>
<feature type="compositionally biased region" description="Basic and acidic residues" evidence="12">
    <location>
        <begin position="191"/>
        <end position="200"/>
    </location>
</feature>
<dbReference type="InterPro" id="IPR019821">
    <property type="entry name" value="Kinesin_motor_CS"/>
</dbReference>
<organism evidence="14 15">
    <name type="scientific">Corynespora cassiicola Philippines</name>
    <dbReference type="NCBI Taxonomy" id="1448308"/>
    <lineage>
        <taxon>Eukaryota</taxon>
        <taxon>Fungi</taxon>
        <taxon>Dikarya</taxon>
        <taxon>Ascomycota</taxon>
        <taxon>Pezizomycotina</taxon>
        <taxon>Dothideomycetes</taxon>
        <taxon>Pleosporomycetidae</taxon>
        <taxon>Pleosporales</taxon>
        <taxon>Corynesporascaceae</taxon>
        <taxon>Corynespora</taxon>
    </lineage>
</organism>
<evidence type="ECO:0000256" key="4">
    <source>
        <dbReference type="ARBA" id="ARBA00022701"/>
    </source>
</evidence>
<evidence type="ECO:0000313" key="14">
    <source>
        <dbReference type="EMBL" id="PSN74670.1"/>
    </source>
</evidence>
<keyword evidence="8 10" id="KW-0505">Motor protein</keyword>
<dbReference type="GO" id="GO:0090307">
    <property type="term" value="P:mitotic spindle assembly"/>
    <property type="evidence" value="ECO:0007669"/>
    <property type="project" value="UniProtKB-ARBA"/>
</dbReference>
<feature type="binding site" evidence="10">
    <location>
        <begin position="748"/>
        <end position="755"/>
    </location>
    <ligand>
        <name>ATP</name>
        <dbReference type="ChEBI" id="CHEBI:30616"/>
    </ligand>
</feature>
<dbReference type="InterPro" id="IPR027417">
    <property type="entry name" value="P-loop_NTPase"/>
</dbReference>
<dbReference type="InterPro" id="IPR027640">
    <property type="entry name" value="Kinesin-like_fam"/>
</dbReference>
<dbReference type="PROSITE" id="PS00411">
    <property type="entry name" value="KINESIN_MOTOR_1"/>
    <property type="match status" value="1"/>
</dbReference>
<evidence type="ECO:0000259" key="13">
    <source>
        <dbReference type="PROSITE" id="PS50067"/>
    </source>
</evidence>
<dbReference type="PANTHER" id="PTHR47972:SF45">
    <property type="entry name" value="PROTEIN CLARET SEGREGATIONAL"/>
    <property type="match status" value="1"/>
</dbReference>
<feature type="region of interest" description="Disordered" evidence="12">
    <location>
        <begin position="292"/>
        <end position="352"/>
    </location>
</feature>
<dbReference type="PRINTS" id="PR00380">
    <property type="entry name" value="KINESINHEAVY"/>
</dbReference>
<evidence type="ECO:0000256" key="11">
    <source>
        <dbReference type="SAM" id="Coils"/>
    </source>
</evidence>
<evidence type="ECO:0000256" key="12">
    <source>
        <dbReference type="SAM" id="MobiDB-lite"/>
    </source>
</evidence>
<dbReference type="GO" id="GO:0007018">
    <property type="term" value="P:microtubule-based movement"/>
    <property type="evidence" value="ECO:0007669"/>
    <property type="project" value="InterPro"/>
</dbReference>
<sequence>MDTSSENQALVRPSGLKPPSKVQIPHPSSPTRGAALAEMNDSFANSRGAMGPPQMGSIKHKPTGRKIAIQYGLNNLLTDAVPEPPSKTRRTLADRAGEPHNSKLAGPSASRALNSAVRAANGTRGLSASTSRVPSTNPRQPSAPSYGASVGSGRPPIASGNISRSKSVHGGGHARSKSQHQGRRPATSMAYHDEDSRPERKGVQPFLISTNPKESQDSLLVSKNASRTGDIRIYSDHGQPSRKESYAIWDRSFSSPHSRILPGSTPQCPTDDECDNVCDRFGALKLGAPTDETDSHRIGRGMPCGKNLALPSKSSIPRATPVRQRVPSQVHANTPTRNPGLSTPSKPKHTPRFLNRFTNELAPVFDDSRVAAIERDFMAFKEKVEGDMSQQNDLKDTIKVLQSRVTELEAIRTQLTSINDELRSDLKDAKSYMTTASMELETTKRTHTFEVDDLRRKHRNDMEDMQDRYRKEADRMRRENEDAAEKTRKEFETQIDKLLKAHSEELAEMEKKLKAEIEEERGKRMREAHEVQAEYVMKLKNADLEADTKEREAQLIKGELINVKAELDREKNLKAGLQDQLAEAATHNLTLDAANKAMKAKIDFLESDSQAQSQAFNDLHRRMQEAIEAAAEANEKLRQEETLRRKLHNQVQELKGNIRVMCRVRPAHDSESNPAKIAFPDSDTDSKEVSLQGPEKRSAMGTVSSDMLTYAFDRVFTPTSQNSEVFEEISQLIQSALDGYNVCIFCYGQTGSGKTYTMSSEDGMIPRATAQIYAEAKRLEEKGWHYKMEGSFVEVYNEAYNDLLGRSEDLDRKKLEVRHDPAKKQTTLENAVTVELDGPHRVEEILNTAAKNRSVAATKANQRSSRSHSVFILKLVGENSITGERSEGTLNLVDLAGSERLEHSKVEGARLKETQNINKSLSCLGDVINALGSSKEGSHIPYRNSKLTYLLQYSLGGNSKTLMFVMVSPLQAHVQETITSLKFATKVHNTHIGTAKKQTKTKD</sequence>
<evidence type="ECO:0000256" key="10">
    <source>
        <dbReference type="PROSITE-ProRule" id="PRU00283"/>
    </source>
</evidence>
<feature type="compositionally biased region" description="Polar residues" evidence="12">
    <location>
        <begin position="326"/>
        <end position="345"/>
    </location>
</feature>
<dbReference type="PANTHER" id="PTHR47972">
    <property type="entry name" value="KINESIN-LIKE PROTEIN KLP-3"/>
    <property type="match status" value="1"/>
</dbReference>
<feature type="compositionally biased region" description="Polar residues" evidence="12">
    <location>
        <begin position="124"/>
        <end position="143"/>
    </location>
</feature>
<evidence type="ECO:0000256" key="7">
    <source>
        <dbReference type="ARBA" id="ARBA00023054"/>
    </source>
</evidence>
<dbReference type="SMART" id="SM00129">
    <property type="entry name" value="KISc"/>
    <property type="match status" value="1"/>
</dbReference>
<dbReference type="GO" id="GO:0005874">
    <property type="term" value="C:microtubule"/>
    <property type="evidence" value="ECO:0007669"/>
    <property type="project" value="UniProtKB-KW"/>
</dbReference>
<dbReference type="CDD" id="cd01366">
    <property type="entry name" value="KISc_C_terminal"/>
    <property type="match status" value="1"/>
</dbReference>
<keyword evidence="5 10" id="KW-0547">Nucleotide-binding</keyword>
<evidence type="ECO:0000256" key="1">
    <source>
        <dbReference type="ARBA" id="ARBA00004245"/>
    </source>
</evidence>
<feature type="compositionally biased region" description="Basic and acidic residues" evidence="12">
    <location>
        <begin position="684"/>
        <end position="698"/>
    </location>
</feature>
<evidence type="ECO:0000256" key="9">
    <source>
        <dbReference type="ARBA" id="ARBA00023212"/>
    </source>
</evidence>
<dbReference type="InterPro" id="IPR001752">
    <property type="entry name" value="Kinesin_motor_dom"/>
</dbReference>
<feature type="compositionally biased region" description="Basic and acidic residues" evidence="12">
    <location>
        <begin position="91"/>
        <end position="101"/>
    </location>
</feature>
<comment type="subcellular location">
    <subcellularLocation>
        <location evidence="1">Cytoplasm</location>
        <location evidence="1">Cytoskeleton</location>
    </subcellularLocation>
</comment>
<keyword evidence="15" id="KW-1185">Reference proteome</keyword>
<evidence type="ECO:0000256" key="2">
    <source>
        <dbReference type="ARBA" id="ARBA00010899"/>
    </source>
</evidence>
<feature type="coiled-coil region" evidence="11">
    <location>
        <begin position="455"/>
        <end position="580"/>
    </location>
</feature>
<feature type="region of interest" description="Disordered" evidence="12">
    <location>
        <begin position="78"/>
        <end position="200"/>
    </location>
</feature>